<dbReference type="InterPro" id="IPR022742">
    <property type="entry name" value="Hydrolase_4"/>
</dbReference>
<dbReference type="Pfam" id="PF12146">
    <property type="entry name" value="Hydrolase_4"/>
    <property type="match status" value="1"/>
</dbReference>
<evidence type="ECO:0000313" key="3">
    <source>
        <dbReference type="Proteomes" id="UP000021816"/>
    </source>
</evidence>
<dbReference type="AlphaFoldDB" id="A0A011NZC7"/>
<comment type="caution">
    <text evidence="2">The sequence shown here is derived from an EMBL/GenBank/DDBJ whole genome shotgun (WGS) entry which is preliminary data.</text>
</comment>
<dbReference type="InterPro" id="IPR029058">
    <property type="entry name" value="AB_hydrolase_fold"/>
</dbReference>
<reference evidence="2 3" key="1">
    <citation type="submission" date="2014-02" db="EMBL/GenBank/DDBJ databases">
        <title>Expanding our view of genomic diversity in Candidatus Accumulibacter clades.</title>
        <authorList>
            <person name="Skennerton C.T."/>
            <person name="Barr J.J."/>
            <person name="Slater F.R."/>
            <person name="Bond P.L."/>
            <person name="Tyson G.W."/>
        </authorList>
    </citation>
    <scope>NUCLEOTIDE SEQUENCE [LARGE SCALE GENOMIC DNA]</scope>
    <source>
        <strain evidence="3">BA-92</strain>
    </source>
</reference>
<protein>
    <submittedName>
        <fullName evidence="2">Exosortase A system-associated hydrolase 1</fullName>
    </submittedName>
</protein>
<dbReference type="NCBIfam" id="TIGR03100">
    <property type="entry name" value="hydr1_PEP"/>
    <property type="match status" value="1"/>
</dbReference>
<organism evidence="2 3">
    <name type="scientific">Candidatus Accumulibacter appositus</name>
    <dbReference type="NCBI Taxonomy" id="1454003"/>
    <lineage>
        <taxon>Bacteria</taxon>
        <taxon>Pseudomonadati</taxon>
        <taxon>Pseudomonadota</taxon>
        <taxon>Betaproteobacteria</taxon>
        <taxon>Candidatus Accumulibacter</taxon>
    </lineage>
</organism>
<dbReference type="GO" id="GO:0016787">
    <property type="term" value="F:hydrolase activity"/>
    <property type="evidence" value="ECO:0007669"/>
    <property type="project" value="UniProtKB-KW"/>
</dbReference>
<evidence type="ECO:0000313" key="2">
    <source>
        <dbReference type="EMBL" id="EXI80726.1"/>
    </source>
</evidence>
<dbReference type="SUPFAM" id="SSF53474">
    <property type="entry name" value="alpha/beta-Hydrolases"/>
    <property type="match status" value="1"/>
</dbReference>
<dbReference type="InterPro" id="IPR017531">
    <property type="entry name" value="Hydrolase-1_PEP"/>
</dbReference>
<dbReference type="Gene3D" id="3.40.50.1820">
    <property type="entry name" value="alpha/beta hydrolase"/>
    <property type="match status" value="1"/>
</dbReference>
<evidence type="ECO:0000259" key="1">
    <source>
        <dbReference type="Pfam" id="PF12146"/>
    </source>
</evidence>
<dbReference type="ESTHER" id="9prot-a0a011nzc7">
    <property type="family name" value="Hydrolase-1_PEP"/>
</dbReference>
<dbReference type="STRING" id="1454003.AW10_01633"/>
<accession>A0A011NZC7</accession>
<dbReference type="EMBL" id="JEMX01000029">
    <property type="protein sequence ID" value="EXI80726.1"/>
    <property type="molecule type" value="Genomic_DNA"/>
</dbReference>
<dbReference type="PATRIC" id="fig|1454003.3.peg.1685"/>
<name>A0A011NZC7_9PROT</name>
<keyword evidence="2" id="KW-0378">Hydrolase</keyword>
<dbReference type="Proteomes" id="UP000021816">
    <property type="component" value="Unassembled WGS sequence"/>
</dbReference>
<proteinExistence type="predicted"/>
<gene>
    <name evidence="2" type="ORF">AW10_01633</name>
</gene>
<sequence length="341" mass="37240">MNISEQALLFTSAGEQLPAIIARPQAMLCAGHQASAGGDNACPPGTADGHPAEAIADDRVGKERASCGVLIIVGGPQYRVGSHRQFLLLSRRLASAGYPAMRFDHRGMGDASGSMRSFEDLSADIAAAIEALQRNCPTVQRIVLWGLCDAASAALLYVQTSHDPRIAGLVLLNPWVRSEVSLAQTHIKHYYGQRLLQGEFWRKLLSGRMEVMKSLRTLFDNALLARRSRAPGNAPEKRSFQERMAEGWRQFPGELLLILSGQDYTAKEFLEFAGSDPAWAGLANASKVRRVDIADADHTFSARAQRAQVEDATLSWLGGLKGVVETNRQPPRDLSREHADE</sequence>
<feature type="domain" description="Serine aminopeptidase S33" evidence="1">
    <location>
        <begin position="86"/>
        <end position="182"/>
    </location>
</feature>